<evidence type="ECO:0000256" key="7">
    <source>
        <dbReference type="ARBA" id="ARBA00023157"/>
    </source>
</evidence>
<dbReference type="Pfam" id="PF02953">
    <property type="entry name" value="zf-Tim10_DDP"/>
    <property type="match status" value="1"/>
</dbReference>
<comment type="similarity">
    <text evidence="8">Belongs to the small Tim family.</text>
</comment>
<evidence type="ECO:0000256" key="8">
    <source>
        <dbReference type="RuleBase" id="RU367043"/>
    </source>
</evidence>
<keyword evidence="8" id="KW-0999">Mitochondrion inner membrane</keyword>
<name>A0AAN7ZHS8_9COLE</name>
<evidence type="ECO:0000256" key="4">
    <source>
        <dbReference type="ARBA" id="ARBA00022927"/>
    </source>
</evidence>
<dbReference type="GO" id="GO:0046872">
    <property type="term" value="F:metal ion binding"/>
    <property type="evidence" value="ECO:0007669"/>
    <property type="project" value="UniProtKB-KW"/>
</dbReference>
<keyword evidence="5 8" id="KW-0811">Translocation</keyword>
<proteinExistence type="inferred from homology"/>
<sequence length="111" mass="12804">MEANIRTFKDFLQMYNLLSHTCFKRCIDNLNSRNLDSNEVKCVDDCSEKFIRLNHRFMAIYVEHQQSLVNKRIKEAEMAAESAKVEVEENSTNTLGISEHKPVPESQVPVG</sequence>
<evidence type="ECO:0000256" key="6">
    <source>
        <dbReference type="ARBA" id="ARBA00023128"/>
    </source>
</evidence>
<protein>
    <recommendedName>
        <fullName evidence="8">Mitochondrial import inner membrane translocase subunit</fullName>
    </recommendedName>
</protein>
<evidence type="ECO:0000256" key="2">
    <source>
        <dbReference type="ARBA" id="ARBA00022723"/>
    </source>
</evidence>
<gene>
    <name evidence="11" type="ORF">RI129_011995</name>
</gene>
<keyword evidence="3" id="KW-0862">Zinc</keyword>
<comment type="function">
    <text evidence="8">Mitochondrial intermembrane chaperone that participates in the import and insertion of some multi-pass transmembrane proteins into the mitochondrial inner membrane. Also required for the transfer of beta-barrel precursors from the TOM complex to the sorting and assembly machinery (SAM complex) of the outer membrane. Acts as a chaperone-like protein that protects the hydrophobic precursors from aggregation and guide them through the mitochondrial intermembrane space.</text>
</comment>
<keyword evidence="4 8" id="KW-0653">Protein transport</keyword>
<feature type="region of interest" description="Disordered" evidence="9">
    <location>
        <begin position="84"/>
        <end position="111"/>
    </location>
</feature>
<keyword evidence="8" id="KW-0472">Membrane</keyword>
<accession>A0AAN7ZHS8</accession>
<keyword evidence="12" id="KW-1185">Reference proteome</keyword>
<keyword evidence="2" id="KW-0479">Metal-binding</keyword>
<evidence type="ECO:0000313" key="11">
    <source>
        <dbReference type="EMBL" id="KAK5639503.1"/>
    </source>
</evidence>
<dbReference type="AlphaFoldDB" id="A0AAN7ZHS8"/>
<evidence type="ECO:0000259" key="10">
    <source>
        <dbReference type="Pfam" id="PF02953"/>
    </source>
</evidence>
<evidence type="ECO:0000256" key="9">
    <source>
        <dbReference type="SAM" id="MobiDB-lite"/>
    </source>
</evidence>
<reference evidence="11 12" key="1">
    <citation type="journal article" date="2024" name="Insects">
        <title>An Improved Chromosome-Level Genome Assembly of the Firefly Pyrocoelia pectoralis.</title>
        <authorList>
            <person name="Fu X."/>
            <person name="Meyer-Rochow V.B."/>
            <person name="Ballantyne L."/>
            <person name="Zhu X."/>
        </authorList>
    </citation>
    <scope>NUCLEOTIDE SEQUENCE [LARGE SCALE GENOMIC DNA]</scope>
    <source>
        <strain evidence="11">XCY_ONT2</strain>
    </source>
</reference>
<dbReference type="InterPro" id="IPR035427">
    <property type="entry name" value="Tim10-like_dom_sf"/>
</dbReference>
<dbReference type="PANTHER" id="PTHR13172">
    <property type="entry name" value="MITOCHONDRIAL IMPORT INNER MEMBRANE TRANSLOCASE SUBUNIT TIM9B"/>
    <property type="match status" value="1"/>
</dbReference>
<comment type="subcellular location">
    <subcellularLocation>
        <location evidence="8">Mitochondrion inner membrane</location>
        <topology evidence="8">Peripheral membrane protein</topology>
        <orientation evidence="8">Intermembrane side</orientation>
    </subcellularLocation>
</comment>
<dbReference type="Proteomes" id="UP001329430">
    <property type="component" value="Chromosome 9"/>
</dbReference>
<keyword evidence="7 8" id="KW-1015">Disulfide bond</keyword>
<comment type="domain">
    <text evidence="8">The twin CX3C motif contains 4 conserved Cys residues that form 2 disulfide bonds in the mitochondrial intermembrane space.</text>
</comment>
<keyword evidence="8" id="KW-0143">Chaperone</keyword>
<comment type="caution">
    <text evidence="11">The sequence shown here is derived from an EMBL/GenBank/DDBJ whole genome shotgun (WGS) entry which is preliminary data.</text>
</comment>
<evidence type="ECO:0000256" key="3">
    <source>
        <dbReference type="ARBA" id="ARBA00022833"/>
    </source>
</evidence>
<feature type="domain" description="Tim10-like" evidence="10">
    <location>
        <begin position="4"/>
        <end position="61"/>
    </location>
</feature>
<evidence type="ECO:0000256" key="1">
    <source>
        <dbReference type="ARBA" id="ARBA00022448"/>
    </source>
</evidence>
<dbReference type="EMBL" id="JAVRBK010000009">
    <property type="protein sequence ID" value="KAK5639503.1"/>
    <property type="molecule type" value="Genomic_DNA"/>
</dbReference>
<evidence type="ECO:0000313" key="12">
    <source>
        <dbReference type="Proteomes" id="UP001329430"/>
    </source>
</evidence>
<dbReference type="SUPFAM" id="SSF144122">
    <property type="entry name" value="Tim10-like"/>
    <property type="match status" value="1"/>
</dbReference>
<comment type="subunit">
    <text evidence="8">Heterohexamer.</text>
</comment>
<organism evidence="11 12">
    <name type="scientific">Pyrocoelia pectoralis</name>
    <dbReference type="NCBI Taxonomy" id="417401"/>
    <lineage>
        <taxon>Eukaryota</taxon>
        <taxon>Metazoa</taxon>
        <taxon>Ecdysozoa</taxon>
        <taxon>Arthropoda</taxon>
        <taxon>Hexapoda</taxon>
        <taxon>Insecta</taxon>
        <taxon>Pterygota</taxon>
        <taxon>Neoptera</taxon>
        <taxon>Endopterygota</taxon>
        <taxon>Coleoptera</taxon>
        <taxon>Polyphaga</taxon>
        <taxon>Elateriformia</taxon>
        <taxon>Elateroidea</taxon>
        <taxon>Lampyridae</taxon>
        <taxon>Lampyrinae</taxon>
        <taxon>Pyrocoelia</taxon>
    </lineage>
</organism>
<dbReference type="InterPro" id="IPR050673">
    <property type="entry name" value="Mito_inner_translocase_sub"/>
</dbReference>
<keyword evidence="1 8" id="KW-0813">Transport</keyword>
<dbReference type="GO" id="GO:0015031">
    <property type="term" value="P:protein transport"/>
    <property type="evidence" value="ECO:0007669"/>
    <property type="project" value="UniProtKB-KW"/>
</dbReference>
<dbReference type="Gene3D" id="1.10.287.810">
    <property type="entry name" value="Mitochondrial import inner membrane translocase subunit tim13 like domains"/>
    <property type="match status" value="1"/>
</dbReference>
<keyword evidence="6 8" id="KW-0496">Mitochondrion</keyword>
<dbReference type="InterPro" id="IPR004217">
    <property type="entry name" value="Tim10-like"/>
</dbReference>
<evidence type="ECO:0000256" key="5">
    <source>
        <dbReference type="ARBA" id="ARBA00023010"/>
    </source>
</evidence>
<dbReference type="GO" id="GO:0005743">
    <property type="term" value="C:mitochondrial inner membrane"/>
    <property type="evidence" value="ECO:0007669"/>
    <property type="project" value="UniProtKB-SubCell"/>
</dbReference>